<evidence type="ECO:0008006" key="4">
    <source>
        <dbReference type="Google" id="ProtNLM"/>
    </source>
</evidence>
<dbReference type="PANTHER" id="PTHR13651">
    <property type="entry name" value="PROTEIN ABITRAM"/>
    <property type="match status" value="1"/>
</dbReference>
<reference evidence="2" key="1">
    <citation type="journal article" date="2022" name="Proc. Natl. Acad. Sci. U.S.A.">
        <title>Life cycle and functional genomics of the unicellular red alga Galdieria for elucidating algal and plant evolution and industrial use.</title>
        <authorList>
            <person name="Hirooka S."/>
            <person name="Itabashi T."/>
            <person name="Ichinose T.M."/>
            <person name="Onuma R."/>
            <person name="Fujiwara T."/>
            <person name="Yamashita S."/>
            <person name="Jong L.W."/>
            <person name="Tomita R."/>
            <person name="Iwane A.H."/>
            <person name="Miyagishima S.Y."/>
        </authorList>
    </citation>
    <scope>NUCLEOTIDE SEQUENCE</scope>
    <source>
        <strain evidence="2">NBRC 102759</strain>
    </source>
</reference>
<feature type="region of interest" description="Disordered" evidence="1">
    <location>
        <begin position="1"/>
        <end position="21"/>
    </location>
</feature>
<keyword evidence="3" id="KW-1185">Reference proteome</keyword>
<dbReference type="InterPro" id="IPR011053">
    <property type="entry name" value="Single_hybrid_motif"/>
</dbReference>
<dbReference type="GO" id="GO:0005634">
    <property type="term" value="C:nucleus"/>
    <property type="evidence" value="ECO:0007669"/>
    <property type="project" value="TreeGrafter"/>
</dbReference>
<dbReference type="PANTHER" id="PTHR13651:SF0">
    <property type="entry name" value="PROTEIN ABITRAM"/>
    <property type="match status" value="1"/>
</dbReference>
<dbReference type="InterPro" id="IPR039169">
    <property type="entry name" value="Abitram"/>
</dbReference>
<dbReference type="Gene3D" id="2.40.50.100">
    <property type="match status" value="1"/>
</dbReference>
<comment type="caution">
    <text evidence="2">The sequence shown here is derived from an EMBL/GenBank/DDBJ whole genome shotgun (WGS) entry which is preliminary data.</text>
</comment>
<evidence type="ECO:0000313" key="3">
    <source>
        <dbReference type="Proteomes" id="UP001061958"/>
    </source>
</evidence>
<dbReference type="EMBL" id="BQMJ01000050">
    <property type="protein sequence ID" value="GJQ14044.1"/>
    <property type="molecule type" value="Genomic_DNA"/>
</dbReference>
<dbReference type="SUPFAM" id="SSF51230">
    <property type="entry name" value="Single hybrid motif"/>
    <property type="match status" value="1"/>
</dbReference>
<evidence type="ECO:0000313" key="2">
    <source>
        <dbReference type="EMBL" id="GJQ14044.1"/>
    </source>
</evidence>
<proteinExistence type="predicted"/>
<reference evidence="2" key="2">
    <citation type="submission" date="2022-01" db="EMBL/GenBank/DDBJ databases">
        <authorList>
            <person name="Hirooka S."/>
            <person name="Miyagishima S.Y."/>
        </authorList>
    </citation>
    <scope>NUCLEOTIDE SEQUENCE</scope>
    <source>
        <strain evidence="2">NBRC 102759</strain>
    </source>
</reference>
<feature type="compositionally biased region" description="Polar residues" evidence="1">
    <location>
        <begin position="1"/>
        <end position="14"/>
    </location>
</feature>
<gene>
    <name evidence="2" type="ORF">GpartN1_g5835.t1</name>
</gene>
<organism evidence="2 3">
    <name type="scientific">Galdieria partita</name>
    <dbReference type="NCBI Taxonomy" id="83374"/>
    <lineage>
        <taxon>Eukaryota</taxon>
        <taxon>Rhodophyta</taxon>
        <taxon>Bangiophyceae</taxon>
        <taxon>Galdieriales</taxon>
        <taxon>Galdieriaceae</taxon>
        <taxon>Galdieria</taxon>
    </lineage>
</organism>
<dbReference type="OrthoDB" id="48130at2759"/>
<protein>
    <recommendedName>
        <fullName evidence="4">Protein Abitram</fullName>
    </recommendedName>
</protein>
<name>A0A9C7Q1C3_9RHOD</name>
<accession>A0A9C7Q1C3</accession>
<dbReference type="Proteomes" id="UP001061958">
    <property type="component" value="Unassembled WGS sequence"/>
</dbReference>
<sequence>MEQVQTEDTISPSDDNILEEPQSKPSTFVERYFKTCVYQYQRKNPLNQDLLCEDVLVAQHSNLLYVTFLADNHSAVQRHEIITQVNPVKWDSTNVHGKRKKGGRAVQPRTIICNIMTQSGTEYRVPAGVQGSLVELNGRLQSEPSLLLDKRKTEGYIAVILPKRNISK</sequence>
<dbReference type="AlphaFoldDB" id="A0A9C7Q1C3"/>
<evidence type="ECO:0000256" key="1">
    <source>
        <dbReference type="SAM" id="MobiDB-lite"/>
    </source>
</evidence>